<dbReference type="EMBL" id="BMAO01039701">
    <property type="protein sequence ID" value="GFR33097.1"/>
    <property type="molecule type" value="Genomic_DNA"/>
</dbReference>
<keyword evidence="2" id="KW-1185">Reference proteome</keyword>
<sequence>MGSSYCKSVLGIYPPSLKIVFNLGATNWASHPIWSNKRCSKAPFLIHFQDDGMDIARCCNGIHTDLLQTRSSIEIHIMRHTHKICLRVISTEQKQFPWVICSRYYNEYMRLQHNNLRLKGNWKTL</sequence>
<gene>
    <name evidence="1" type="ORF">TNCT_197821</name>
</gene>
<dbReference type="Proteomes" id="UP000887116">
    <property type="component" value="Unassembled WGS sequence"/>
</dbReference>
<proteinExistence type="predicted"/>
<protein>
    <submittedName>
        <fullName evidence="1">Uncharacterized protein</fullName>
    </submittedName>
</protein>
<name>A0A8X6M5W8_TRICU</name>
<comment type="caution">
    <text evidence="1">The sequence shown here is derived from an EMBL/GenBank/DDBJ whole genome shotgun (WGS) entry which is preliminary data.</text>
</comment>
<evidence type="ECO:0000313" key="2">
    <source>
        <dbReference type="Proteomes" id="UP000887116"/>
    </source>
</evidence>
<evidence type="ECO:0000313" key="1">
    <source>
        <dbReference type="EMBL" id="GFR33097.1"/>
    </source>
</evidence>
<accession>A0A8X6M5W8</accession>
<organism evidence="1 2">
    <name type="scientific">Trichonephila clavata</name>
    <name type="common">Joro spider</name>
    <name type="synonym">Nephila clavata</name>
    <dbReference type="NCBI Taxonomy" id="2740835"/>
    <lineage>
        <taxon>Eukaryota</taxon>
        <taxon>Metazoa</taxon>
        <taxon>Ecdysozoa</taxon>
        <taxon>Arthropoda</taxon>
        <taxon>Chelicerata</taxon>
        <taxon>Arachnida</taxon>
        <taxon>Araneae</taxon>
        <taxon>Araneomorphae</taxon>
        <taxon>Entelegynae</taxon>
        <taxon>Araneoidea</taxon>
        <taxon>Nephilidae</taxon>
        <taxon>Trichonephila</taxon>
    </lineage>
</organism>
<reference evidence="1" key="1">
    <citation type="submission" date="2020-07" db="EMBL/GenBank/DDBJ databases">
        <title>Multicomponent nature underlies the extraordinary mechanical properties of spider dragline silk.</title>
        <authorList>
            <person name="Kono N."/>
            <person name="Nakamura H."/>
            <person name="Mori M."/>
            <person name="Yoshida Y."/>
            <person name="Ohtoshi R."/>
            <person name="Malay A.D."/>
            <person name="Moran D.A.P."/>
            <person name="Tomita M."/>
            <person name="Numata K."/>
            <person name="Arakawa K."/>
        </authorList>
    </citation>
    <scope>NUCLEOTIDE SEQUENCE</scope>
</reference>
<dbReference type="AlphaFoldDB" id="A0A8X6M5W8"/>